<dbReference type="PANTHER" id="PTHR33164">
    <property type="entry name" value="TRANSCRIPTIONAL REGULATOR, MARR FAMILY"/>
    <property type="match status" value="1"/>
</dbReference>
<dbReference type="Pfam" id="PF12802">
    <property type="entry name" value="MarR_2"/>
    <property type="match status" value="1"/>
</dbReference>
<proteinExistence type="predicted"/>
<evidence type="ECO:0000259" key="4">
    <source>
        <dbReference type="PROSITE" id="PS50995"/>
    </source>
</evidence>
<keyword evidence="5" id="KW-0614">Plasmid</keyword>
<dbReference type="InterPro" id="IPR036390">
    <property type="entry name" value="WH_DNA-bd_sf"/>
</dbReference>
<accession>A0A515HJW7</accession>
<dbReference type="Gene3D" id="1.10.10.10">
    <property type="entry name" value="Winged helix-like DNA-binding domain superfamily/Winged helix DNA-binding domain"/>
    <property type="match status" value="1"/>
</dbReference>
<feature type="domain" description="HTH marR-type" evidence="4">
    <location>
        <begin position="7"/>
        <end position="139"/>
    </location>
</feature>
<dbReference type="GO" id="GO:0003677">
    <property type="term" value="F:DNA binding"/>
    <property type="evidence" value="ECO:0007669"/>
    <property type="project" value="UniProtKB-KW"/>
</dbReference>
<dbReference type="AlphaFoldDB" id="A0A515HJW7"/>
<reference evidence="5" key="1">
    <citation type="submission" date="2018-05" db="EMBL/GenBank/DDBJ databases">
        <title>Plant species dependent abundance and diversity of IncP-1 plasmids in the rhizosphere - sequence analysis provides new insights into the role as efficient and dynamic means for rapid bacterial adaptation.</title>
        <authorList>
            <person name="Nour E."/>
            <person name="Shintani M."/>
            <person name="Elsayed T."/>
            <person name="Blau K."/>
            <person name="Jechalke S."/>
            <person name="Sproeer C."/>
            <person name="Bunk B."/>
            <person name="Overmann J."/>
            <person name="Smalla K."/>
        </authorList>
    </citation>
    <scope>NUCLEOTIDE SEQUENCE</scope>
    <source>
        <plasmid evidence="5">pTT25</plasmid>
    </source>
</reference>
<dbReference type="GO" id="GO:0006950">
    <property type="term" value="P:response to stress"/>
    <property type="evidence" value="ECO:0007669"/>
    <property type="project" value="TreeGrafter"/>
</dbReference>
<dbReference type="PANTHER" id="PTHR33164:SF64">
    <property type="entry name" value="TRANSCRIPTIONAL REGULATOR SLYA"/>
    <property type="match status" value="1"/>
</dbReference>
<keyword evidence="3" id="KW-0804">Transcription</keyword>
<dbReference type="GO" id="GO:0003700">
    <property type="term" value="F:DNA-binding transcription factor activity"/>
    <property type="evidence" value="ECO:0007669"/>
    <property type="project" value="InterPro"/>
</dbReference>
<evidence type="ECO:0000256" key="1">
    <source>
        <dbReference type="ARBA" id="ARBA00023015"/>
    </source>
</evidence>
<gene>
    <name evidence="5" type="ORF">pTT25_00033</name>
    <name evidence="6" type="ORF">pTT25_00046</name>
</gene>
<dbReference type="InterPro" id="IPR000835">
    <property type="entry name" value="HTH_MarR-typ"/>
</dbReference>
<dbReference type="SMART" id="SM00347">
    <property type="entry name" value="HTH_MARR"/>
    <property type="match status" value="1"/>
</dbReference>
<dbReference type="EMBL" id="MH392243">
    <property type="protein sequence ID" value="QDL89717.1"/>
    <property type="molecule type" value="Genomic_DNA"/>
</dbReference>
<dbReference type="PROSITE" id="PS50995">
    <property type="entry name" value="HTH_MARR_2"/>
    <property type="match status" value="1"/>
</dbReference>
<evidence type="ECO:0000256" key="3">
    <source>
        <dbReference type="ARBA" id="ARBA00023163"/>
    </source>
</evidence>
<protein>
    <submittedName>
        <fullName evidence="5">Homoprotocatechuate degradation operon regulator, HpaR</fullName>
    </submittedName>
</protein>
<keyword evidence="2" id="KW-0238">DNA-binding</keyword>
<dbReference type="SUPFAM" id="SSF46785">
    <property type="entry name" value="Winged helix' DNA-binding domain"/>
    <property type="match status" value="1"/>
</dbReference>
<dbReference type="EMBL" id="MH392243">
    <property type="protein sequence ID" value="QDL89730.1"/>
    <property type="molecule type" value="Genomic_DNA"/>
</dbReference>
<evidence type="ECO:0000313" key="5">
    <source>
        <dbReference type="EMBL" id="QDL89717.1"/>
    </source>
</evidence>
<keyword evidence="1" id="KW-0805">Transcription regulation</keyword>
<dbReference type="InterPro" id="IPR036388">
    <property type="entry name" value="WH-like_DNA-bd_sf"/>
</dbReference>
<geneLocation type="plasmid" evidence="5">
    <name>pTT25</name>
</geneLocation>
<organism evidence="5">
    <name type="scientific">Sym plasmid</name>
    <dbReference type="NCBI Taxonomy" id="28430"/>
    <lineage>
        <taxon>other sequences</taxon>
        <taxon>plasmids</taxon>
    </lineage>
</organism>
<evidence type="ECO:0000256" key="2">
    <source>
        <dbReference type="ARBA" id="ARBA00023125"/>
    </source>
</evidence>
<name>A0A515HJW7_9ZZZZ</name>
<sequence length="144" mass="16218">MPERSLSDYLSYLLASANRNMRMGLIRSIEDPDFTEEHWRILQVLSDEEGHSMGELAEAVLLNHPALTKNIDKLVTRGLVQRAADSKDSRRVLVYISDIGLEAVARLKSRVDAHHHALEEALGPRKTVQLKRLLETLIAESSAH</sequence>
<evidence type="ECO:0000313" key="6">
    <source>
        <dbReference type="EMBL" id="QDL89730.1"/>
    </source>
</evidence>
<dbReference type="InterPro" id="IPR039422">
    <property type="entry name" value="MarR/SlyA-like"/>
</dbReference>